<dbReference type="PANTHER" id="PTHR43762">
    <property type="entry name" value="L-GULONOLACTONE OXIDASE"/>
    <property type="match status" value="1"/>
</dbReference>
<keyword evidence="4" id="KW-1185">Reference proteome</keyword>
<dbReference type="InterPro" id="IPR016169">
    <property type="entry name" value="FAD-bd_PCMH_sub2"/>
</dbReference>
<organism evidence="3 4">
    <name type="scientific">Aporhodopirellula aestuarii</name>
    <dbReference type="NCBI Taxonomy" id="2950107"/>
    <lineage>
        <taxon>Bacteria</taxon>
        <taxon>Pseudomonadati</taxon>
        <taxon>Planctomycetota</taxon>
        <taxon>Planctomycetia</taxon>
        <taxon>Pirellulales</taxon>
        <taxon>Pirellulaceae</taxon>
        <taxon>Aporhodopirellula</taxon>
    </lineage>
</organism>
<dbReference type="RefSeq" id="WP_250930395.1">
    <property type="nucleotide sequence ID" value="NZ_JAMQBK010000052.1"/>
</dbReference>
<dbReference type="EMBL" id="JAMQBK010000052">
    <property type="protein sequence ID" value="MCM2372760.1"/>
    <property type="molecule type" value="Genomic_DNA"/>
</dbReference>
<comment type="caution">
    <text evidence="3">The sequence shown here is derived from an EMBL/GenBank/DDBJ whole genome shotgun (WGS) entry which is preliminary data.</text>
</comment>
<protein>
    <submittedName>
        <fullName evidence="3">FAD-binding protein</fullName>
    </submittedName>
</protein>
<dbReference type="PANTHER" id="PTHR43762:SF1">
    <property type="entry name" value="D-ARABINONO-1,4-LACTONE OXIDASE"/>
    <property type="match status" value="1"/>
</dbReference>
<gene>
    <name evidence="3" type="ORF">NB063_19270</name>
</gene>
<dbReference type="InterPro" id="IPR010031">
    <property type="entry name" value="FAD_lactone_oxidase-like"/>
</dbReference>
<evidence type="ECO:0000256" key="1">
    <source>
        <dbReference type="ARBA" id="ARBA00022827"/>
    </source>
</evidence>
<evidence type="ECO:0000259" key="2">
    <source>
        <dbReference type="PROSITE" id="PS51387"/>
    </source>
</evidence>
<feature type="domain" description="FAD-binding PCMH-type" evidence="2">
    <location>
        <begin position="9"/>
        <end position="180"/>
    </location>
</feature>
<dbReference type="Gene3D" id="3.30.465.10">
    <property type="match status" value="1"/>
</dbReference>
<dbReference type="SUPFAM" id="SSF56176">
    <property type="entry name" value="FAD-binding/transporter-associated domain-like"/>
    <property type="match status" value="1"/>
</dbReference>
<sequence>MIENFGRNLQIEPAEYCCPQSESELLAFLDANRDQKIRAIGRLHSWSKVIQTDGAVVDMKHFNAMSLEEFEGVSAVRVGAGCQIKEVIYMLQQHCLTLSTLGLIDEQSVAGAISTGTHGSGKESLSHFVLGVRIATFCNGDGKAKLSSFQSDQPMLLRASRCSLGCLGIITEVVLPVRKQ</sequence>
<evidence type="ECO:0000313" key="3">
    <source>
        <dbReference type="EMBL" id="MCM2372760.1"/>
    </source>
</evidence>
<name>A0ABT0U8A6_9BACT</name>
<dbReference type="Pfam" id="PF01565">
    <property type="entry name" value="FAD_binding_4"/>
    <property type="match status" value="1"/>
</dbReference>
<dbReference type="InterPro" id="IPR036318">
    <property type="entry name" value="FAD-bd_PCMH-like_sf"/>
</dbReference>
<dbReference type="PROSITE" id="PS51387">
    <property type="entry name" value="FAD_PCMH"/>
    <property type="match status" value="1"/>
</dbReference>
<proteinExistence type="predicted"/>
<evidence type="ECO:0000313" key="4">
    <source>
        <dbReference type="Proteomes" id="UP001202961"/>
    </source>
</evidence>
<keyword evidence="1" id="KW-0285">Flavoprotein</keyword>
<dbReference type="Gene3D" id="3.30.43.10">
    <property type="entry name" value="Uridine Diphospho-n-acetylenolpyruvylglucosamine Reductase, domain 2"/>
    <property type="match status" value="1"/>
</dbReference>
<accession>A0ABT0U8A6</accession>
<dbReference type="InterPro" id="IPR016167">
    <property type="entry name" value="FAD-bd_PCMH_sub1"/>
</dbReference>
<reference evidence="3 4" key="1">
    <citation type="journal article" date="2022" name="Syst. Appl. Microbiol.">
        <title>Rhodopirellula aestuarii sp. nov., a novel member of the genus Rhodopirellula isolated from brackish sediments collected in the Tagus River estuary, Portugal.</title>
        <authorList>
            <person name="Vitorino I.R."/>
            <person name="Klimek D."/>
            <person name="Calusinska M."/>
            <person name="Lobo-da-Cunha A."/>
            <person name="Vasconcelos V."/>
            <person name="Lage O.M."/>
        </authorList>
    </citation>
    <scope>NUCLEOTIDE SEQUENCE [LARGE SCALE GENOMIC DNA]</scope>
    <source>
        <strain evidence="3 4">ICT_H3.1</strain>
    </source>
</reference>
<dbReference type="Proteomes" id="UP001202961">
    <property type="component" value="Unassembled WGS sequence"/>
</dbReference>
<keyword evidence="1" id="KW-0274">FAD</keyword>
<dbReference type="InterPro" id="IPR016166">
    <property type="entry name" value="FAD-bd_PCMH"/>
</dbReference>
<dbReference type="InterPro" id="IPR006094">
    <property type="entry name" value="Oxid_FAD_bind_N"/>
</dbReference>